<dbReference type="eggNOG" id="ENOG502ZH5W">
    <property type="taxonomic scope" value="Bacteria"/>
</dbReference>
<dbReference type="EMBL" id="JRLY01000005">
    <property type="protein sequence ID" value="KGO93408.1"/>
    <property type="molecule type" value="Genomic_DNA"/>
</dbReference>
<keyword evidence="3" id="KW-1185">Reference proteome</keyword>
<sequence length="243" mass="27240">MKNTLLALSALILLVACNKEENHADANVHITGTIKGFKKGKLFIQRYADTALVNIDTIVIDGSPTFESHLKLDSPEMLYLVIDRVKTNSVDDNLQFFAEPGNIKIVTYLDKFYSAAKITGSKNQEVYQEFLAVKKRLTDANLDLVAKDIEARKSKNIAQLDSISLKSDQHLKRRYLYTANFALNNAKYEAGPYIALSEIPDANTKYLDTIRKSMTPQVAKSLYGKMLTKYVADRKKAEAAPVQ</sequence>
<reference evidence="2 3" key="1">
    <citation type="submission" date="2013-09" db="EMBL/GenBank/DDBJ databases">
        <authorList>
            <person name="Zeng Z."/>
            <person name="Chen C."/>
        </authorList>
    </citation>
    <scope>NUCLEOTIDE SEQUENCE [LARGE SCALE GENOMIC DNA]</scope>
    <source>
        <strain evidence="2 3">WB 4.1-42</strain>
    </source>
</reference>
<dbReference type="OrthoDB" id="1143206at2"/>
<accession>A0A0A2MPJ6</accession>
<dbReference type="InterPro" id="IPR025380">
    <property type="entry name" value="DUF4369"/>
</dbReference>
<dbReference type="Pfam" id="PF14289">
    <property type="entry name" value="DUF4369"/>
    <property type="match status" value="1"/>
</dbReference>
<evidence type="ECO:0000259" key="1">
    <source>
        <dbReference type="Pfam" id="PF14289"/>
    </source>
</evidence>
<name>A0A0A2MPJ6_9FLAO</name>
<evidence type="ECO:0000313" key="3">
    <source>
        <dbReference type="Proteomes" id="UP000030111"/>
    </source>
</evidence>
<proteinExistence type="predicted"/>
<dbReference type="RefSeq" id="WP_026990946.1">
    <property type="nucleotide sequence ID" value="NZ_AUGP01000018.1"/>
</dbReference>
<dbReference type="Proteomes" id="UP000030111">
    <property type="component" value="Unassembled WGS sequence"/>
</dbReference>
<organism evidence="2 3">
    <name type="scientific">Flavobacterium subsaxonicum WB 4.1-42 = DSM 21790</name>
    <dbReference type="NCBI Taxonomy" id="1121898"/>
    <lineage>
        <taxon>Bacteria</taxon>
        <taxon>Pseudomonadati</taxon>
        <taxon>Bacteroidota</taxon>
        <taxon>Flavobacteriia</taxon>
        <taxon>Flavobacteriales</taxon>
        <taxon>Flavobacteriaceae</taxon>
        <taxon>Flavobacterium</taxon>
    </lineage>
</organism>
<evidence type="ECO:0000313" key="2">
    <source>
        <dbReference type="EMBL" id="KGO93408.1"/>
    </source>
</evidence>
<gene>
    <name evidence="2" type="ORF">Q766_08920</name>
</gene>
<dbReference type="STRING" id="1121898.GCA_000422725_02136"/>
<dbReference type="AlphaFoldDB" id="A0A0A2MPJ6"/>
<protein>
    <recommendedName>
        <fullName evidence="1">DUF4369 domain-containing protein</fullName>
    </recommendedName>
</protein>
<feature type="domain" description="DUF4369" evidence="1">
    <location>
        <begin position="28"/>
        <end position="127"/>
    </location>
</feature>
<dbReference type="PROSITE" id="PS51257">
    <property type="entry name" value="PROKAR_LIPOPROTEIN"/>
    <property type="match status" value="1"/>
</dbReference>
<comment type="caution">
    <text evidence="2">The sequence shown here is derived from an EMBL/GenBank/DDBJ whole genome shotgun (WGS) entry which is preliminary data.</text>
</comment>